<dbReference type="EMBL" id="DWYW01000200">
    <property type="protein sequence ID" value="HJA90875.1"/>
    <property type="molecule type" value="Genomic_DNA"/>
</dbReference>
<reference evidence="1" key="1">
    <citation type="journal article" date="2021" name="PeerJ">
        <title>Extensive microbial diversity within the chicken gut microbiome revealed by metagenomics and culture.</title>
        <authorList>
            <person name="Gilroy R."/>
            <person name="Ravi A."/>
            <person name="Getino M."/>
            <person name="Pursley I."/>
            <person name="Horton D.L."/>
            <person name="Alikhan N.F."/>
            <person name="Baker D."/>
            <person name="Gharbi K."/>
            <person name="Hall N."/>
            <person name="Watson M."/>
            <person name="Adriaenssens E.M."/>
            <person name="Foster-Nyarko E."/>
            <person name="Jarju S."/>
            <person name="Secka A."/>
            <person name="Antonio M."/>
            <person name="Oren A."/>
            <person name="Chaudhuri R.R."/>
            <person name="La Ragione R."/>
            <person name="Hildebrand F."/>
            <person name="Pallen M.J."/>
        </authorList>
    </citation>
    <scope>NUCLEOTIDE SEQUENCE</scope>
    <source>
        <strain evidence="1">CHK171-505</strain>
    </source>
</reference>
<accession>A0A9D2I0V4</accession>
<gene>
    <name evidence="1" type="ORF">H9948_08815</name>
</gene>
<proteinExistence type="predicted"/>
<dbReference type="Proteomes" id="UP000886856">
    <property type="component" value="Unassembled WGS sequence"/>
</dbReference>
<evidence type="ECO:0000313" key="1">
    <source>
        <dbReference type="EMBL" id="HJA90875.1"/>
    </source>
</evidence>
<comment type="caution">
    <text evidence="1">The sequence shown here is derived from an EMBL/GenBank/DDBJ whole genome shotgun (WGS) entry which is preliminary data.</text>
</comment>
<sequence>MDEKTKSFLSRLKWTYEMSQEATKELIDCNEMDPLNLKISARKEVVSDVLESLRVVELITDKEALEWAELFEVELSNARYVPNRIFRRLLDV</sequence>
<protein>
    <submittedName>
        <fullName evidence="1">Uncharacterized protein</fullName>
    </submittedName>
</protein>
<reference evidence="1" key="2">
    <citation type="submission" date="2021-04" db="EMBL/GenBank/DDBJ databases">
        <authorList>
            <person name="Gilroy R."/>
        </authorList>
    </citation>
    <scope>NUCLEOTIDE SEQUENCE</scope>
    <source>
        <strain evidence="1">CHK171-505</strain>
    </source>
</reference>
<organism evidence="1 2">
    <name type="scientific">Candidatus Jeotgalibaca merdavium</name>
    <dbReference type="NCBI Taxonomy" id="2838627"/>
    <lineage>
        <taxon>Bacteria</taxon>
        <taxon>Bacillati</taxon>
        <taxon>Bacillota</taxon>
        <taxon>Bacilli</taxon>
        <taxon>Lactobacillales</taxon>
        <taxon>Carnobacteriaceae</taxon>
        <taxon>Jeotgalibaca</taxon>
    </lineage>
</organism>
<dbReference type="AlphaFoldDB" id="A0A9D2I0V4"/>
<evidence type="ECO:0000313" key="2">
    <source>
        <dbReference type="Proteomes" id="UP000886856"/>
    </source>
</evidence>
<name>A0A9D2I0V4_9LACT</name>